<comment type="caution">
    <text evidence="5">The sequence shown here is derived from an EMBL/GenBank/DDBJ whole genome shotgun (WGS) entry which is preliminary data.</text>
</comment>
<dbReference type="InterPro" id="IPR011990">
    <property type="entry name" value="TPR-like_helical_dom_sf"/>
</dbReference>
<evidence type="ECO:0000313" key="5">
    <source>
        <dbReference type="EMBL" id="MDH5832499.1"/>
    </source>
</evidence>
<keyword evidence="2 3" id="KW-0802">TPR repeat</keyword>
<dbReference type="SUPFAM" id="SSF48452">
    <property type="entry name" value="TPR-like"/>
    <property type="match status" value="1"/>
</dbReference>
<dbReference type="InterPro" id="IPR019734">
    <property type="entry name" value="TPR_rpt"/>
</dbReference>
<dbReference type="InterPro" id="IPR050498">
    <property type="entry name" value="Ycf3"/>
</dbReference>
<feature type="transmembrane region" description="Helical" evidence="4">
    <location>
        <begin position="50"/>
        <end position="73"/>
    </location>
</feature>
<keyword evidence="6" id="KW-1185">Reference proteome</keyword>
<dbReference type="PANTHER" id="PTHR44858">
    <property type="entry name" value="TETRATRICOPEPTIDE REPEAT PROTEIN 6"/>
    <property type="match status" value="1"/>
</dbReference>
<dbReference type="Gene3D" id="3.40.50.10070">
    <property type="entry name" value="TolB, N-terminal domain"/>
    <property type="match status" value="1"/>
</dbReference>
<organism evidence="5 6">
    <name type="scientific">Luteimonas kalidii</name>
    <dbReference type="NCBI Taxonomy" id="3042025"/>
    <lineage>
        <taxon>Bacteria</taxon>
        <taxon>Pseudomonadati</taxon>
        <taxon>Pseudomonadota</taxon>
        <taxon>Gammaproteobacteria</taxon>
        <taxon>Lysobacterales</taxon>
        <taxon>Lysobacteraceae</taxon>
        <taxon>Luteimonas</taxon>
    </lineage>
</organism>
<name>A0ABT6JPF9_9GAMM</name>
<evidence type="ECO:0000313" key="6">
    <source>
        <dbReference type="Proteomes" id="UP001156873"/>
    </source>
</evidence>
<proteinExistence type="predicted"/>
<evidence type="ECO:0000256" key="2">
    <source>
        <dbReference type="ARBA" id="ARBA00022803"/>
    </source>
</evidence>
<keyword evidence="4" id="KW-0472">Membrane</keyword>
<feature type="repeat" description="TPR" evidence="3">
    <location>
        <begin position="338"/>
        <end position="371"/>
    </location>
</feature>
<dbReference type="Proteomes" id="UP001156873">
    <property type="component" value="Unassembled WGS sequence"/>
</dbReference>
<evidence type="ECO:0000256" key="4">
    <source>
        <dbReference type="SAM" id="Phobius"/>
    </source>
</evidence>
<keyword evidence="4" id="KW-0812">Transmembrane</keyword>
<gene>
    <name evidence="5" type="ORF">QFW81_00940</name>
</gene>
<dbReference type="SMART" id="SM00028">
    <property type="entry name" value="TPR"/>
    <property type="match status" value="4"/>
</dbReference>
<evidence type="ECO:0000256" key="1">
    <source>
        <dbReference type="ARBA" id="ARBA00022737"/>
    </source>
</evidence>
<feature type="transmembrane region" description="Helical" evidence="4">
    <location>
        <begin position="20"/>
        <end position="38"/>
    </location>
</feature>
<dbReference type="Pfam" id="PF14559">
    <property type="entry name" value="TPR_19"/>
    <property type="match status" value="1"/>
</dbReference>
<evidence type="ECO:0000256" key="3">
    <source>
        <dbReference type="PROSITE-ProRule" id="PRU00339"/>
    </source>
</evidence>
<protein>
    <submittedName>
        <fullName evidence="5">Tetratricopeptide repeat protein</fullName>
    </submittedName>
</protein>
<dbReference type="Pfam" id="PF13432">
    <property type="entry name" value="TPR_16"/>
    <property type="match status" value="1"/>
</dbReference>
<keyword evidence="4" id="KW-1133">Transmembrane helix</keyword>
<sequence length="541" mass="59689">MSDWIGALRRGLAEFRRRRVFRVMAVYLVVAWLLVQVADATFEPLALPEWSARLLIVLLALGFAPTVVLAWIYDIGPQGVARTPLPPPGPTEPPAPADVLPQSATAAAGVAPAEASVAILPFADLSEDHDQDYFCDGLAEEILNALTRVRGLRVASRTSSFRFRDGATDTREIGRLLRVAAVMEGSVRKAGDQVRVTAQLIDAGNGYHLWSRTFDRRLEDIFAIQEEIARKVVELMRPSCGSAPELDLQRYAPRDMRAYEFYLRGRQLEGRTTAVSWRQAPQMFRRAIALDPGYAHAHAGLADALVELSLWRLEPADTVLEEARAAARRALELAPELAEAHVAFAHTLWLEDRHDAAAASFRRALELDPTLYVAHYYFARHCFARGEFARATDLFESAHAVDPGEFQALSLAVGAAEAEGDRDRTARLAREALEAALHQVEIDPDNARAHYMAAALLLRQGDVEGGRQCVVTALALRPADFDVLYNAACFHAMAGEADRALDLLERAVATGQGFGDWIERDPELASVRGLPRYRRILACLD</sequence>
<keyword evidence="1" id="KW-0677">Repeat</keyword>
<dbReference type="NCBIfam" id="NF047558">
    <property type="entry name" value="TPR_END_plus"/>
    <property type="match status" value="1"/>
</dbReference>
<dbReference type="EMBL" id="JARXRO010000007">
    <property type="protein sequence ID" value="MDH5832499.1"/>
    <property type="molecule type" value="Genomic_DNA"/>
</dbReference>
<reference evidence="5 6" key="1">
    <citation type="submission" date="2023-04" db="EMBL/GenBank/DDBJ databases">
        <title>Luteimonas sp. M1R5S59.</title>
        <authorList>
            <person name="Sun J.-Q."/>
        </authorList>
    </citation>
    <scope>NUCLEOTIDE SEQUENCE [LARGE SCALE GENOMIC DNA]</scope>
    <source>
        <strain evidence="5 6">M1R5S59</strain>
    </source>
</reference>
<dbReference type="Gene3D" id="1.25.40.10">
    <property type="entry name" value="Tetratricopeptide repeat domain"/>
    <property type="match status" value="2"/>
</dbReference>
<dbReference type="RefSeq" id="WP_280576683.1">
    <property type="nucleotide sequence ID" value="NZ_JARXRO010000007.1"/>
</dbReference>
<dbReference type="PROSITE" id="PS50005">
    <property type="entry name" value="TPR"/>
    <property type="match status" value="1"/>
</dbReference>
<dbReference type="PANTHER" id="PTHR44858:SF1">
    <property type="entry name" value="UDP-N-ACETYLGLUCOSAMINE--PEPTIDE N-ACETYLGLUCOSAMINYLTRANSFERASE SPINDLY-RELATED"/>
    <property type="match status" value="1"/>
</dbReference>
<accession>A0ABT6JPF9</accession>